<reference evidence="2" key="1">
    <citation type="submission" date="2016-02" db="EMBL/GenBank/DDBJ databases">
        <authorList>
            <person name="liu f."/>
        </authorList>
    </citation>
    <scope>NUCLEOTIDE SEQUENCE [LARGE SCALE GENOMIC DNA]</scope>
</reference>
<gene>
    <name evidence="1" type="ORF">FLM9_1158</name>
</gene>
<evidence type="ECO:0000313" key="2">
    <source>
        <dbReference type="Proteomes" id="UP000182631"/>
    </source>
</evidence>
<evidence type="ECO:0000313" key="1">
    <source>
        <dbReference type="EMBL" id="SAY39113.1"/>
    </source>
</evidence>
<keyword evidence="2" id="KW-1185">Reference proteome</keyword>
<dbReference type="EMBL" id="FITM01000126">
    <property type="protein sequence ID" value="SAY39113.1"/>
    <property type="molecule type" value="Genomic_DNA"/>
</dbReference>
<protein>
    <submittedName>
        <fullName evidence="1">Uncharacterized protein</fullName>
    </submittedName>
</protein>
<proteinExistence type="predicted"/>
<accession>A0A164Y4Z5</accession>
<dbReference type="Proteomes" id="UP000182631">
    <property type="component" value="Unassembled WGS sequence"/>
</dbReference>
<sequence>MLTRLEVDGFKNLLNFSLEFRAVHLHRWS</sequence>
<dbReference type="AlphaFoldDB" id="A0A164Y4Z5"/>
<name>A0A164Y4Z5_9SYNE</name>
<organism evidence="1 2">
    <name type="scientific">Candidatus Synechococcus spongiarum</name>
    <dbReference type="NCBI Taxonomy" id="431041"/>
    <lineage>
        <taxon>Bacteria</taxon>
        <taxon>Bacillati</taxon>
        <taxon>Cyanobacteriota</taxon>
        <taxon>Cyanophyceae</taxon>
        <taxon>Synechococcales</taxon>
        <taxon>Synechococcaceae</taxon>
        <taxon>Synechococcus</taxon>
    </lineage>
</organism>